<name>A0ABS5LCE8_9BACI</name>
<organism evidence="2 3">
    <name type="scientific">Metabacillus flavus</name>
    <dbReference type="NCBI Taxonomy" id="2823519"/>
    <lineage>
        <taxon>Bacteria</taxon>
        <taxon>Bacillati</taxon>
        <taxon>Bacillota</taxon>
        <taxon>Bacilli</taxon>
        <taxon>Bacillales</taxon>
        <taxon>Bacillaceae</taxon>
        <taxon>Metabacillus</taxon>
    </lineage>
</organism>
<dbReference type="Proteomes" id="UP000682403">
    <property type="component" value="Unassembled WGS sequence"/>
</dbReference>
<keyword evidence="1" id="KW-0472">Membrane</keyword>
<evidence type="ECO:0000313" key="2">
    <source>
        <dbReference type="EMBL" id="MBS2968104.1"/>
    </source>
</evidence>
<dbReference type="InterPro" id="IPR035167">
    <property type="entry name" value="DUF5316"/>
</dbReference>
<reference evidence="2 3" key="1">
    <citation type="submission" date="2021-04" db="EMBL/GenBank/DDBJ databases">
        <title>Metabacillus sp. strain KIGAM252 whole genome sequence.</title>
        <authorList>
            <person name="Seo M.-J."/>
            <person name="Cho E.-S."/>
            <person name="Hwang C.Y."/>
            <person name="Yoon D.J."/>
        </authorList>
    </citation>
    <scope>NUCLEOTIDE SEQUENCE [LARGE SCALE GENOMIC DNA]</scope>
    <source>
        <strain evidence="2 3">KIGAM252</strain>
    </source>
</reference>
<dbReference type="RefSeq" id="WP_211556741.1">
    <property type="nucleotide sequence ID" value="NZ_JAGVRK010000001.1"/>
</dbReference>
<dbReference type="Pfam" id="PF17247">
    <property type="entry name" value="DUF5316"/>
    <property type="match status" value="1"/>
</dbReference>
<protein>
    <submittedName>
        <fullName evidence="2">Uncharacterized protein</fullName>
    </submittedName>
</protein>
<accession>A0ABS5LCE8</accession>
<feature type="transmembrane region" description="Helical" evidence="1">
    <location>
        <begin position="47"/>
        <end position="67"/>
    </location>
</feature>
<keyword evidence="3" id="KW-1185">Reference proteome</keyword>
<keyword evidence="1" id="KW-1133">Transmembrane helix</keyword>
<gene>
    <name evidence="2" type="ORF">J9317_04960</name>
</gene>
<comment type="caution">
    <text evidence="2">The sequence shown here is derived from an EMBL/GenBank/DDBJ whole genome shotgun (WGS) entry which is preliminary data.</text>
</comment>
<feature type="transmembrane region" description="Helical" evidence="1">
    <location>
        <begin position="6"/>
        <end position="26"/>
    </location>
</feature>
<evidence type="ECO:0000313" key="3">
    <source>
        <dbReference type="Proteomes" id="UP000682403"/>
    </source>
</evidence>
<sequence>MIQFFLIAGIIGIIISGISIGSWTGGQQQRANFFSETKEHRVFRSRIAMFSGLAGVIFLGISGLLWYL</sequence>
<evidence type="ECO:0000256" key="1">
    <source>
        <dbReference type="SAM" id="Phobius"/>
    </source>
</evidence>
<keyword evidence="1" id="KW-0812">Transmembrane</keyword>
<proteinExistence type="predicted"/>
<dbReference type="EMBL" id="JAGVRK010000001">
    <property type="protein sequence ID" value="MBS2968104.1"/>
    <property type="molecule type" value="Genomic_DNA"/>
</dbReference>